<dbReference type="InterPro" id="IPR006598">
    <property type="entry name" value="CAP10"/>
</dbReference>
<keyword evidence="3" id="KW-0808">Transferase</keyword>
<gene>
    <name evidence="3" type="ORF">P154DRAFT_443137</name>
</gene>
<protein>
    <submittedName>
        <fullName evidence="3">Glycosyltransferase family 90 protein</fullName>
    </submittedName>
</protein>
<feature type="transmembrane region" description="Helical" evidence="1">
    <location>
        <begin position="281"/>
        <end position="301"/>
    </location>
</feature>
<keyword evidence="1" id="KW-0472">Membrane</keyword>
<dbReference type="SMART" id="SM00672">
    <property type="entry name" value="CAP10"/>
    <property type="match status" value="1"/>
</dbReference>
<feature type="transmembrane region" description="Helical" evidence="1">
    <location>
        <begin position="147"/>
        <end position="165"/>
    </location>
</feature>
<dbReference type="GO" id="GO:0016740">
    <property type="term" value="F:transferase activity"/>
    <property type="evidence" value="ECO:0007669"/>
    <property type="project" value="UniProtKB-KW"/>
</dbReference>
<proteinExistence type="predicted"/>
<feature type="transmembrane region" description="Helical" evidence="1">
    <location>
        <begin position="365"/>
        <end position="383"/>
    </location>
</feature>
<keyword evidence="4" id="KW-1185">Reference proteome</keyword>
<keyword evidence="1" id="KW-0812">Transmembrane</keyword>
<evidence type="ECO:0000259" key="2">
    <source>
        <dbReference type="SMART" id="SM00672"/>
    </source>
</evidence>
<organism evidence="3 4">
    <name type="scientific">Amniculicola lignicola CBS 123094</name>
    <dbReference type="NCBI Taxonomy" id="1392246"/>
    <lineage>
        <taxon>Eukaryota</taxon>
        <taxon>Fungi</taxon>
        <taxon>Dikarya</taxon>
        <taxon>Ascomycota</taxon>
        <taxon>Pezizomycotina</taxon>
        <taxon>Dothideomycetes</taxon>
        <taxon>Pleosporomycetidae</taxon>
        <taxon>Pleosporales</taxon>
        <taxon>Amniculicolaceae</taxon>
        <taxon>Amniculicola</taxon>
    </lineage>
</organism>
<feature type="transmembrane region" description="Helical" evidence="1">
    <location>
        <begin position="321"/>
        <end position="344"/>
    </location>
</feature>
<feature type="domain" description="Glycosyl transferase CAP10" evidence="2">
    <location>
        <begin position="674"/>
        <end position="961"/>
    </location>
</feature>
<dbReference type="InterPro" id="IPR051091">
    <property type="entry name" value="O-Glucosyltr/Glycosyltrsf_90"/>
</dbReference>
<evidence type="ECO:0000256" key="1">
    <source>
        <dbReference type="SAM" id="Phobius"/>
    </source>
</evidence>
<dbReference type="OrthoDB" id="541052at2759"/>
<reference evidence="3" key="1">
    <citation type="journal article" date="2020" name="Stud. Mycol.">
        <title>101 Dothideomycetes genomes: a test case for predicting lifestyles and emergence of pathogens.</title>
        <authorList>
            <person name="Haridas S."/>
            <person name="Albert R."/>
            <person name="Binder M."/>
            <person name="Bloem J."/>
            <person name="Labutti K."/>
            <person name="Salamov A."/>
            <person name="Andreopoulos B."/>
            <person name="Baker S."/>
            <person name="Barry K."/>
            <person name="Bills G."/>
            <person name="Bluhm B."/>
            <person name="Cannon C."/>
            <person name="Castanera R."/>
            <person name="Culley D."/>
            <person name="Daum C."/>
            <person name="Ezra D."/>
            <person name="Gonzalez J."/>
            <person name="Henrissat B."/>
            <person name="Kuo A."/>
            <person name="Liang C."/>
            <person name="Lipzen A."/>
            <person name="Lutzoni F."/>
            <person name="Magnuson J."/>
            <person name="Mondo S."/>
            <person name="Nolan M."/>
            <person name="Ohm R."/>
            <person name="Pangilinan J."/>
            <person name="Park H.-J."/>
            <person name="Ramirez L."/>
            <person name="Alfaro M."/>
            <person name="Sun H."/>
            <person name="Tritt A."/>
            <person name="Yoshinaga Y."/>
            <person name="Zwiers L.-H."/>
            <person name="Turgeon B."/>
            <person name="Goodwin S."/>
            <person name="Spatafora J."/>
            <person name="Crous P."/>
            <person name="Grigoriev I."/>
        </authorList>
    </citation>
    <scope>NUCLEOTIDE SEQUENCE</scope>
    <source>
        <strain evidence="3">CBS 123094</strain>
    </source>
</reference>
<dbReference type="AlphaFoldDB" id="A0A6A5W5D9"/>
<dbReference type="Proteomes" id="UP000799779">
    <property type="component" value="Unassembled WGS sequence"/>
</dbReference>
<accession>A0A6A5W5D9</accession>
<keyword evidence="1" id="KW-1133">Transmembrane helix</keyword>
<dbReference type="PANTHER" id="PTHR12203">
    <property type="entry name" value="KDEL LYS-ASP-GLU-LEU CONTAINING - RELATED"/>
    <property type="match status" value="1"/>
</dbReference>
<feature type="transmembrane region" description="Helical" evidence="1">
    <location>
        <begin position="171"/>
        <end position="188"/>
    </location>
</feature>
<name>A0A6A5W5D9_9PLEO</name>
<evidence type="ECO:0000313" key="3">
    <source>
        <dbReference type="EMBL" id="KAF1996507.1"/>
    </source>
</evidence>
<feature type="transmembrane region" description="Helical" evidence="1">
    <location>
        <begin position="12"/>
        <end position="33"/>
    </location>
</feature>
<feature type="transmembrane region" description="Helical" evidence="1">
    <location>
        <begin position="39"/>
        <end position="61"/>
    </location>
</feature>
<dbReference type="PANTHER" id="PTHR12203:SF104">
    <property type="entry name" value="PROTEIN CAP1, PUTATIVE (AFU_ORTHOLOGUE AFUA_1G05595)-RELATED"/>
    <property type="match status" value="1"/>
</dbReference>
<evidence type="ECO:0000313" key="4">
    <source>
        <dbReference type="Proteomes" id="UP000799779"/>
    </source>
</evidence>
<sequence>MHPVIHFIVENALKYQNLLVPVLLVVLASISNIDVPVQHSLLVSTVSWALIWIPSLVCAGISGGSSRSRKTTSWAAGGFLGLAQICDRVACDKEGTWSTKGLLPLLVVLISENEALSRHIALPSYFSDDTSPDANPNNENRRNSRSYRLLVVMIISASSVLVARYTLATTISLGISSVIFTAAGLVLFENALKSPKDDAATARKGLVSANGTFSRRNSPEGQKRQHLSTLRDVAAMIALVCGVATAIIEPAITPHIMSWEPVFRDIEGSWRDTHFHRVLKYTLWMILVNVFVNLSTFQVLFHQGAENTSIFLLFSWICARLHHGTSFIGLWFTILYAAAGILFMSAFASSPSTIDRRSSIRLRRILFGATALSVCLILIKYASGARQYNITTNDFTSFPITSPSTPLGPIPVNLQKGHPAHQLITSAENEFASLLSRQSKTLDEAVQEYKRRNGIAPPPHFDRWYEFATRNNIQLVDEFDTISRTLLPFWALKPSTIRYRVNQALGLEDNALIGISVRDGSIVNMEKGEEWQQQATAGMMKDFVKWLPDMDLPFNIHDEPRVVVPSDELSLLTNKVRNEVIPAAMKNTPRNSFTPRPADLSDGIRFEEAKTSHFNRFAHQSTWTHARLSCPLASQARDIEDSPPDNLTSYAVSPLGHIYNATAFTDICNSPSYSTAFGFFERPNAFNIIHELTPVFSQSKVSSFQDILYPSPWYWFGRVGYDMNKDTNWENKTNSLYWRGSTTGGFSRNGGWRKHHRQRVVRRLNALDKAQIIRNSDAKEQTWELQEVDRRDYDQFIDVKFSHIGQCDPGDCDAQKEFFEVVDRADGQDAWYWKHLLDMDGNAFSGRFYTFLRSRSLTYKMAIFREWHQEWLKPWVHYIPLSLIGDEHLDLIHWFGGGLKTKKEGEADDNKGGNGDSIGEKKAREIAERSTEWAGKALRNEDLEVWFFRLLLEYGRVIDDDREKIGYPGP</sequence>
<dbReference type="EMBL" id="ML977624">
    <property type="protein sequence ID" value="KAF1996507.1"/>
    <property type="molecule type" value="Genomic_DNA"/>
</dbReference>